<dbReference type="Gene3D" id="3.40.50.10490">
    <property type="entry name" value="Glucose-6-phosphate isomerase like protein, domain 1"/>
    <property type="match status" value="1"/>
</dbReference>
<proteinExistence type="predicted"/>
<dbReference type="InterPro" id="IPR046348">
    <property type="entry name" value="SIS_dom_sf"/>
</dbReference>
<dbReference type="Proteomes" id="UP000626109">
    <property type="component" value="Unassembled WGS sequence"/>
</dbReference>
<evidence type="ECO:0008006" key="5">
    <source>
        <dbReference type="Google" id="ProtNLM"/>
    </source>
</evidence>
<gene>
    <name evidence="3" type="ORF">PGLA2088_LOCUS6542</name>
</gene>
<feature type="transmembrane region" description="Helical" evidence="2">
    <location>
        <begin position="1036"/>
        <end position="1064"/>
    </location>
</feature>
<evidence type="ECO:0000313" key="4">
    <source>
        <dbReference type="Proteomes" id="UP000626109"/>
    </source>
</evidence>
<evidence type="ECO:0000313" key="3">
    <source>
        <dbReference type="EMBL" id="CAE8648401.1"/>
    </source>
</evidence>
<organism evidence="3 4">
    <name type="scientific">Polarella glacialis</name>
    <name type="common">Dinoflagellate</name>
    <dbReference type="NCBI Taxonomy" id="89957"/>
    <lineage>
        <taxon>Eukaryota</taxon>
        <taxon>Sar</taxon>
        <taxon>Alveolata</taxon>
        <taxon>Dinophyceae</taxon>
        <taxon>Suessiales</taxon>
        <taxon>Suessiaceae</taxon>
        <taxon>Polarella</taxon>
    </lineage>
</organism>
<feature type="compositionally biased region" description="Polar residues" evidence="1">
    <location>
        <begin position="1385"/>
        <end position="1394"/>
    </location>
</feature>
<feature type="compositionally biased region" description="Polar residues" evidence="1">
    <location>
        <begin position="1425"/>
        <end position="1435"/>
    </location>
</feature>
<feature type="region of interest" description="Disordered" evidence="1">
    <location>
        <begin position="1751"/>
        <end position="1780"/>
    </location>
</feature>
<dbReference type="GO" id="GO:1901135">
    <property type="term" value="P:carbohydrate derivative metabolic process"/>
    <property type="evidence" value="ECO:0007669"/>
    <property type="project" value="InterPro"/>
</dbReference>
<reference evidence="3" key="1">
    <citation type="submission" date="2021-02" db="EMBL/GenBank/DDBJ databases">
        <authorList>
            <person name="Dougan E. K."/>
            <person name="Rhodes N."/>
            <person name="Thang M."/>
            <person name="Chan C."/>
        </authorList>
    </citation>
    <scope>NUCLEOTIDE SEQUENCE</scope>
</reference>
<feature type="region of interest" description="Disordered" evidence="1">
    <location>
        <begin position="1693"/>
        <end position="1723"/>
    </location>
</feature>
<dbReference type="SUPFAM" id="SSF53697">
    <property type="entry name" value="SIS domain"/>
    <property type="match status" value="1"/>
</dbReference>
<name>A0A813ICI9_POLGL</name>
<evidence type="ECO:0000256" key="1">
    <source>
        <dbReference type="SAM" id="MobiDB-lite"/>
    </source>
</evidence>
<feature type="region of interest" description="Disordered" evidence="1">
    <location>
        <begin position="1385"/>
        <end position="1435"/>
    </location>
</feature>
<sequence>MKMRGALVMLLATLLSAGFHWPTGITLLWFAGLGWVEGAPSSNVLFFRALSFELAIRFARAACILLHELAHVAAAALLALLANKEDPVTSVLHALSAVRLGAGAPLPGKSKSEEPGHSSLVMEVVRQLVPGAVVPGLHLHIPSFGGTNSDSVQVAVVRHAGLLFSLLLPLHMIPSEADPNSSIAWATFLGSLLAAAGALLSDLPGGPLLGLEPPAGIFCCGNWGLLVPRSSLVKNSELLPKVCWDLLNSVIDVVEMRGAQAGGLSMFLGNGHDKVEALVIRVVKTKRGYVADMLVQKIRRMLAWRSLGCGRRLRALPVVLIQGHTRFGTSSAPAEKETHPHRWLGDHMDTVWKREPGQPWHHSRTNVCVTITHNGDFDGWLIHDKVVPIGMLGEWLSRLFHHGNAATGDSPKMAGVMDLLVCQGRWDASVRLAFVKVVLKHVEQLSAWMRLQPGSPNVAPKPSTFAAWARVFEHAFASHVKENPNLEPDADFILELGMSVRDIFQDPEYLQRIVGSATAMEDFEEWEMLDGHVLQKFIATACQVFFENDLLRSVCSFFRRAEGTFGVSVTCSIWPDKVVLAAKGQPVSVAIDPARPLALWASETSALAATWPGDQGERGPAGKFRFDIADASGEAIELLMMQGSTSRSEMEGLANSQLPGTKRSLYFTLPGSGGRGSVLGQEEPKSELYHILLRGTSLESHPVPLLRNRFVKRQVHLMAAPPIKNSKAPNGGTDIVESDLQDVPSVLSEIDDSWEDCFTMNRISGVKFANCLGYLINQRNAKGPDIDVLVIGIENSLWMGQQFAADLSRLFPRLNVMAMSSNWVLGMLQPAHGHIEPMNWALPQRNFKLSPHAVVLACSQSGTTYPTVWAARLLSRTPDVVHIFGMSGDFDTVLARSISDGPQGGKFTGNLFSTLSGTRPAEPSTLATMAMHHTLTQLLVFVPQHLQALGRIEQRQALGSLSNPVLQQHGPCRGSRPACELREIEIRDLKRLVCSLASSSQRLVGCTIRKVPFQSKVNQELLESGDYISAHLTEGYWAIVIAAVYVYVTVTAGVPLVSALWVYFGKPHVLRDFDMQEDSGWLIAIKHVLAFVDSTIYVFMGAIVATIHRGLTGRRLWTRYCARTLVIVDSTVNYKLLRAFVSKLRALAFRFTTFGVAGQNGGDHFVHEMTHLATSDIVLAVGRQDGRIANLAAAEQSTLMSVQQARFISAKRRGGVEAISVGHNPWVKPKLFAKAISLPTHSRPVFLSETLLKTGHGPHAPGDVGQKVAELAQKHAVGAQEAQSENAVPWVEMEELLELLGGKVATVERAKEVVKEVIISQAEKLGIESSRIDVAGLFPEALDNMGSRTRSKDRGNKRSLSFFKSPSFFKSSSFFTSVSPAALQHSPSKYTTGKSESELAPLSPNRSYMHSAPHQGHRSAGFATRASSKRSSTLSVPKTTALQVMAVMRGRKMEDFIRRQQKISEQGDGKKGVSDLPLSLALSLFPSKYVLKKGFMAWDEFVCESKQTKTALANPKVYWYEADVFGSPRRQEKLRRNAKRLVSVLGLSRRACFLSWASWTTTHGAAEFELDSKPRRMKGSATVGGKLVGYVEGQEMIDELRLLETLYESRVGAAERLLSFFVLFHRAVKPLSRLPWMRFDLDRSESRLRVASTPAPVAFVEELPPTPKYKDAVARLQSWARRRPAPKIEEFSRGCPEVVGSPPGPDQGYLRKSDSTPRESGMGKVWGLVDIDQTEKNPKPHSPMKIHVMPGAAFQGDMREESLSQSSPSAPHPFGRVVSP</sequence>
<keyword evidence="2" id="KW-0472">Membrane</keyword>
<protein>
    <recommendedName>
        <fullName evidence="5">Glutamine amidotransferase type-2 domain-containing protein</fullName>
    </recommendedName>
</protein>
<accession>A0A813ICI9</accession>
<keyword evidence="2" id="KW-1133">Transmembrane helix</keyword>
<feature type="transmembrane region" description="Helical" evidence="2">
    <location>
        <begin position="1084"/>
        <end position="1105"/>
    </location>
</feature>
<dbReference type="EMBL" id="CAJNNW010006556">
    <property type="protein sequence ID" value="CAE8648401.1"/>
    <property type="molecule type" value="Genomic_DNA"/>
</dbReference>
<dbReference type="GO" id="GO:0097367">
    <property type="term" value="F:carbohydrate derivative binding"/>
    <property type="evidence" value="ECO:0007669"/>
    <property type="project" value="InterPro"/>
</dbReference>
<comment type="caution">
    <text evidence="3">The sequence shown here is derived from an EMBL/GenBank/DDBJ whole genome shotgun (WGS) entry which is preliminary data.</text>
</comment>
<evidence type="ECO:0000256" key="2">
    <source>
        <dbReference type="SAM" id="Phobius"/>
    </source>
</evidence>
<keyword evidence="2" id="KW-0812">Transmembrane</keyword>